<accession>A0A1T2L8H9</accession>
<keyword evidence="1" id="KW-0732">Signal</keyword>
<comment type="caution">
    <text evidence="3">The sequence shown here is derived from an EMBL/GenBank/DDBJ whole genome shotgun (WGS) entry which is preliminary data.</text>
</comment>
<dbReference type="EMBL" id="MPRL01000010">
    <property type="protein sequence ID" value="OOZ41395.1"/>
    <property type="molecule type" value="Genomic_DNA"/>
</dbReference>
<proteinExistence type="predicted"/>
<sequence>MSRNITKRVRLFLITLLVVVAGCAAVPAQEMSDARQALRAAQDSGAMESAPAMMAKAERLMQKAERSLEAGEYRAARKNAEEARSLAIEARQMTVKNR</sequence>
<evidence type="ECO:0000313" key="3">
    <source>
        <dbReference type="EMBL" id="OOZ41395.1"/>
    </source>
</evidence>
<feature type="signal peptide" evidence="1">
    <location>
        <begin position="1"/>
        <end position="28"/>
    </location>
</feature>
<dbReference type="PROSITE" id="PS51257">
    <property type="entry name" value="PROKAR_LIPOPROTEIN"/>
    <property type="match status" value="1"/>
</dbReference>
<dbReference type="Proteomes" id="UP000191110">
    <property type="component" value="Unassembled WGS sequence"/>
</dbReference>
<evidence type="ECO:0000256" key="1">
    <source>
        <dbReference type="SAM" id="SignalP"/>
    </source>
</evidence>
<evidence type="ECO:0000313" key="4">
    <source>
        <dbReference type="Proteomes" id="UP000191110"/>
    </source>
</evidence>
<organism evidence="3 4">
    <name type="scientific">Solemya pervernicosa gill symbiont</name>
    <dbReference type="NCBI Taxonomy" id="642797"/>
    <lineage>
        <taxon>Bacteria</taxon>
        <taxon>Pseudomonadati</taxon>
        <taxon>Pseudomonadota</taxon>
        <taxon>Gammaproteobacteria</taxon>
        <taxon>sulfur-oxidizing symbionts</taxon>
    </lineage>
</organism>
<gene>
    <name evidence="3" type="ORF">BOW53_03875</name>
</gene>
<dbReference type="InterPro" id="IPR025511">
    <property type="entry name" value="DUF4398"/>
</dbReference>
<feature type="domain" description="DUF4398" evidence="2">
    <location>
        <begin position="29"/>
        <end position="91"/>
    </location>
</feature>
<keyword evidence="4" id="KW-1185">Reference proteome</keyword>
<feature type="chain" id="PRO_5012097376" description="DUF4398 domain-containing protein" evidence="1">
    <location>
        <begin position="29"/>
        <end position="98"/>
    </location>
</feature>
<dbReference type="Pfam" id="PF14346">
    <property type="entry name" value="DUF4398"/>
    <property type="match status" value="1"/>
</dbReference>
<evidence type="ECO:0000259" key="2">
    <source>
        <dbReference type="Pfam" id="PF14346"/>
    </source>
</evidence>
<reference evidence="3 4" key="1">
    <citation type="submission" date="2016-11" db="EMBL/GenBank/DDBJ databases">
        <title>Mixed transmission modes and dynamic genome evolution in an obligate animal-bacterial symbiosis.</title>
        <authorList>
            <person name="Russell S.L."/>
            <person name="Corbett-Detig R.B."/>
            <person name="Cavanaugh C.M."/>
        </authorList>
    </citation>
    <scope>NUCLEOTIDE SEQUENCE [LARGE SCALE GENOMIC DNA]</scope>
    <source>
        <strain evidence="3">Sveles-Q1</strain>
    </source>
</reference>
<protein>
    <recommendedName>
        <fullName evidence="2">DUF4398 domain-containing protein</fullName>
    </recommendedName>
</protein>
<name>A0A1T2L8H9_9GAMM</name>
<dbReference type="Gene3D" id="1.20.1270.390">
    <property type="match status" value="1"/>
</dbReference>
<dbReference type="AlphaFoldDB" id="A0A1T2L8H9"/>
<dbReference type="RefSeq" id="WP_236725628.1">
    <property type="nucleotide sequence ID" value="NZ_MPRL01000010.1"/>
</dbReference>